<evidence type="ECO:0000259" key="1">
    <source>
        <dbReference type="PROSITE" id="PS50853"/>
    </source>
</evidence>
<evidence type="ECO:0000313" key="2">
    <source>
        <dbReference type="EMBL" id="QQP37762.1"/>
    </source>
</evidence>
<name>A0A7T8GU45_CALRO</name>
<feature type="non-terminal residue" evidence="2">
    <location>
        <position position="1"/>
    </location>
</feature>
<dbReference type="Proteomes" id="UP000595437">
    <property type="component" value="Chromosome 12"/>
</dbReference>
<keyword evidence="3" id="KW-1185">Reference proteome</keyword>
<dbReference type="InterPro" id="IPR036116">
    <property type="entry name" value="FN3_sf"/>
</dbReference>
<dbReference type="Gene3D" id="2.60.40.10">
    <property type="entry name" value="Immunoglobulins"/>
    <property type="match status" value="1"/>
</dbReference>
<dbReference type="PROSITE" id="PS50853">
    <property type="entry name" value="FN3"/>
    <property type="match status" value="1"/>
</dbReference>
<protein>
    <submittedName>
        <fullName evidence="2">Muscle Mline assembly protein unc89like</fullName>
    </submittedName>
</protein>
<feature type="domain" description="Fibronectin type-III" evidence="1">
    <location>
        <begin position="1"/>
        <end position="55"/>
    </location>
</feature>
<dbReference type="EMBL" id="CP045901">
    <property type="protein sequence ID" value="QQP37762.1"/>
    <property type="molecule type" value="Genomic_DNA"/>
</dbReference>
<dbReference type="SUPFAM" id="SSF49265">
    <property type="entry name" value="Fibronectin type III"/>
    <property type="match status" value="1"/>
</dbReference>
<accession>A0A7T8GU45</accession>
<reference evidence="3" key="1">
    <citation type="submission" date="2021-01" db="EMBL/GenBank/DDBJ databases">
        <title>Caligus Genome Assembly.</title>
        <authorList>
            <person name="Gallardo-Escarate C."/>
        </authorList>
    </citation>
    <scope>NUCLEOTIDE SEQUENCE [LARGE SCALE GENOMIC DNA]</scope>
</reference>
<proteinExistence type="predicted"/>
<organism evidence="2 3">
    <name type="scientific">Caligus rogercresseyi</name>
    <name type="common">Sea louse</name>
    <dbReference type="NCBI Taxonomy" id="217165"/>
    <lineage>
        <taxon>Eukaryota</taxon>
        <taxon>Metazoa</taxon>
        <taxon>Ecdysozoa</taxon>
        <taxon>Arthropoda</taxon>
        <taxon>Crustacea</taxon>
        <taxon>Multicrustacea</taxon>
        <taxon>Hexanauplia</taxon>
        <taxon>Copepoda</taxon>
        <taxon>Siphonostomatoida</taxon>
        <taxon>Caligidae</taxon>
        <taxon>Caligus</taxon>
    </lineage>
</organism>
<gene>
    <name evidence="2" type="ORF">FKW44_018149</name>
</gene>
<dbReference type="InterPro" id="IPR003961">
    <property type="entry name" value="FN3_dom"/>
</dbReference>
<dbReference type="OrthoDB" id="8923679at2759"/>
<feature type="non-terminal residue" evidence="2">
    <location>
        <position position="157"/>
    </location>
</feature>
<evidence type="ECO:0000313" key="3">
    <source>
        <dbReference type="Proteomes" id="UP000595437"/>
    </source>
</evidence>
<dbReference type="CDD" id="cd00063">
    <property type="entry name" value="FN3"/>
    <property type="match status" value="1"/>
</dbReference>
<dbReference type="InterPro" id="IPR013783">
    <property type="entry name" value="Ig-like_fold"/>
</dbReference>
<dbReference type="AlphaFoldDB" id="A0A7T8GU45"/>
<sequence length="157" mass="17843">TDIDWIDISEDIRHEYLVVDNLRPAHGYKFRVLALNKFGWSTPSIPSQIAMTPSSGACRAEFYEALQVLQVKHPPLIHQRSAIAREDINLDVDVSPVTYECETKPLKINKGRFSVTANVSMSGKLFSAKVFDKSNQEGEDAAKREFKNLRTLRHEKL</sequence>